<dbReference type="SMART" id="SM00387">
    <property type="entry name" value="HATPase_c"/>
    <property type="match status" value="1"/>
</dbReference>
<keyword evidence="10" id="KW-0808">Transferase</keyword>
<dbReference type="CDD" id="cd00082">
    <property type="entry name" value="HisKA"/>
    <property type="match status" value="1"/>
</dbReference>
<dbReference type="CDD" id="cd17574">
    <property type="entry name" value="REC_OmpR"/>
    <property type="match status" value="1"/>
</dbReference>
<keyword evidence="11" id="KW-1185">Reference proteome</keyword>
<dbReference type="Pfam" id="PF00072">
    <property type="entry name" value="Response_reg"/>
    <property type="match status" value="2"/>
</dbReference>
<dbReference type="CDD" id="cd16922">
    <property type="entry name" value="HATPase_EvgS-ArcB-TorS-like"/>
    <property type="match status" value="1"/>
</dbReference>
<evidence type="ECO:0000313" key="11">
    <source>
        <dbReference type="Proteomes" id="UP000240572"/>
    </source>
</evidence>
<dbReference type="Proteomes" id="UP000240572">
    <property type="component" value="Unassembled WGS sequence"/>
</dbReference>
<feature type="domain" description="Response regulatory" evidence="9">
    <location>
        <begin position="1015"/>
        <end position="1132"/>
    </location>
</feature>
<dbReference type="InterPro" id="IPR036097">
    <property type="entry name" value="HisK_dim/P_sf"/>
</dbReference>
<dbReference type="SUPFAM" id="SSF47384">
    <property type="entry name" value="Homodimeric domain of signal transducing histidine kinase"/>
    <property type="match status" value="1"/>
</dbReference>
<dbReference type="PANTHER" id="PTHR45339:SF1">
    <property type="entry name" value="HYBRID SIGNAL TRANSDUCTION HISTIDINE KINASE J"/>
    <property type="match status" value="1"/>
</dbReference>
<dbReference type="AlphaFoldDB" id="A0A2P8CXP1"/>
<protein>
    <recommendedName>
        <fullName evidence="2">histidine kinase</fullName>
        <ecNumber evidence="2">2.7.13.3</ecNumber>
    </recommendedName>
</protein>
<dbReference type="CDD" id="cd17546">
    <property type="entry name" value="REC_hyHK_CKI1_RcsC-like"/>
    <property type="match status" value="1"/>
</dbReference>
<keyword evidence="3 5" id="KW-0597">Phosphoprotein</keyword>
<dbReference type="InterPro" id="IPR005467">
    <property type="entry name" value="His_kinase_dom"/>
</dbReference>
<feature type="domain" description="Histidine kinase" evidence="8">
    <location>
        <begin position="484"/>
        <end position="712"/>
    </location>
</feature>
<dbReference type="InterPro" id="IPR029016">
    <property type="entry name" value="GAF-like_dom_sf"/>
</dbReference>
<dbReference type="RefSeq" id="WP_106524556.1">
    <property type="nucleotide sequence ID" value="NZ_PYGD01000010.1"/>
</dbReference>
<name>A0A2P8CXP1_9BACT</name>
<dbReference type="SUPFAM" id="SSF55874">
    <property type="entry name" value="ATPase domain of HSP90 chaperone/DNA topoisomerase II/histidine kinase"/>
    <property type="match status" value="1"/>
</dbReference>
<organism evidence="10 11">
    <name type="scientific">Taibaiella chishuiensis</name>
    <dbReference type="NCBI Taxonomy" id="1434707"/>
    <lineage>
        <taxon>Bacteria</taxon>
        <taxon>Pseudomonadati</taxon>
        <taxon>Bacteroidota</taxon>
        <taxon>Chitinophagia</taxon>
        <taxon>Chitinophagales</taxon>
        <taxon>Chitinophagaceae</taxon>
        <taxon>Taibaiella</taxon>
    </lineage>
</organism>
<keyword evidence="10" id="KW-0418">Kinase</keyword>
<dbReference type="PROSITE" id="PS50109">
    <property type="entry name" value="HIS_KIN"/>
    <property type="match status" value="1"/>
</dbReference>
<dbReference type="InterPro" id="IPR004358">
    <property type="entry name" value="Sig_transdc_His_kin-like_C"/>
</dbReference>
<reference evidence="10 11" key="1">
    <citation type="submission" date="2018-03" db="EMBL/GenBank/DDBJ databases">
        <title>Genomic Encyclopedia of Type Strains, Phase III (KMG-III): the genomes of soil and plant-associated and newly described type strains.</title>
        <authorList>
            <person name="Whitman W."/>
        </authorList>
    </citation>
    <scope>NUCLEOTIDE SEQUENCE [LARGE SCALE GENOMIC DNA]</scope>
    <source>
        <strain evidence="10 11">CGMCC 1.12700</strain>
    </source>
</reference>
<evidence type="ECO:0000256" key="7">
    <source>
        <dbReference type="SAM" id="Phobius"/>
    </source>
</evidence>
<comment type="caution">
    <text evidence="10">The sequence shown here is derived from an EMBL/GenBank/DDBJ whole genome shotgun (WGS) entry which is preliminary data.</text>
</comment>
<gene>
    <name evidence="10" type="ORF">B0I18_11043</name>
</gene>
<evidence type="ECO:0000313" key="10">
    <source>
        <dbReference type="EMBL" id="PSK89744.1"/>
    </source>
</evidence>
<dbReference type="SUPFAM" id="SSF55781">
    <property type="entry name" value="GAF domain-like"/>
    <property type="match status" value="1"/>
</dbReference>
<keyword evidence="7" id="KW-1133">Transmembrane helix</keyword>
<dbReference type="FunFam" id="3.30.565.10:FF:000010">
    <property type="entry name" value="Sensor histidine kinase RcsC"/>
    <property type="match status" value="1"/>
</dbReference>
<evidence type="ECO:0000256" key="2">
    <source>
        <dbReference type="ARBA" id="ARBA00012438"/>
    </source>
</evidence>
<proteinExistence type="predicted"/>
<dbReference type="InterPro" id="IPR003661">
    <property type="entry name" value="HisK_dim/P_dom"/>
</dbReference>
<keyword evidence="4" id="KW-0902">Two-component regulatory system</keyword>
<dbReference type="SUPFAM" id="SSF52172">
    <property type="entry name" value="CheY-like"/>
    <property type="match status" value="3"/>
</dbReference>
<dbReference type="SMART" id="SM00448">
    <property type="entry name" value="REC"/>
    <property type="match status" value="2"/>
</dbReference>
<dbReference type="Gene3D" id="3.40.50.2300">
    <property type="match status" value="3"/>
</dbReference>
<dbReference type="InterPro" id="IPR001789">
    <property type="entry name" value="Sig_transdc_resp-reg_receiver"/>
</dbReference>
<dbReference type="Gene3D" id="3.30.450.40">
    <property type="match status" value="1"/>
</dbReference>
<feature type="modified residue" description="4-aspartylphosphate" evidence="5">
    <location>
        <position position="795"/>
    </location>
</feature>
<dbReference type="GO" id="GO:0000155">
    <property type="term" value="F:phosphorelay sensor kinase activity"/>
    <property type="evidence" value="ECO:0007669"/>
    <property type="project" value="InterPro"/>
</dbReference>
<evidence type="ECO:0000256" key="5">
    <source>
        <dbReference type="PROSITE-ProRule" id="PRU00169"/>
    </source>
</evidence>
<dbReference type="Pfam" id="PF02518">
    <property type="entry name" value="HATPase_c"/>
    <property type="match status" value="1"/>
</dbReference>
<dbReference type="SMART" id="SM00388">
    <property type="entry name" value="HisKA"/>
    <property type="match status" value="1"/>
</dbReference>
<evidence type="ECO:0000256" key="4">
    <source>
        <dbReference type="ARBA" id="ARBA00023012"/>
    </source>
</evidence>
<evidence type="ECO:0000259" key="9">
    <source>
        <dbReference type="PROSITE" id="PS50110"/>
    </source>
</evidence>
<evidence type="ECO:0000259" key="8">
    <source>
        <dbReference type="PROSITE" id="PS50109"/>
    </source>
</evidence>
<dbReference type="Gene3D" id="3.30.565.10">
    <property type="entry name" value="Histidine kinase-like ATPase, C-terminal domain"/>
    <property type="match status" value="1"/>
</dbReference>
<dbReference type="InterPro" id="IPR011006">
    <property type="entry name" value="CheY-like_superfamily"/>
</dbReference>
<feature type="modified residue" description="4-aspartylphosphate" evidence="5">
    <location>
        <position position="1065"/>
    </location>
</feature>
<keyword evidence="7" id="KW-0812">Transmembrane</keyword>
<dbReference type="EC" id="2.7.13.3" evidence="2"/>
<dbReference type="EMBL" id="PYGD01000010">
    <property type="protein sequence ID" value="PSK89744.1"/>
    <property type="molecule type" value="Genomic_DNA"/>
</dbReference>
<sequence>MRYTKLNYQLFLGLSLAIVLVAALGGLSLYSSYQSREAELWFNHTLLVKAKLQDINVGIKDNTANIRTLRKYENSDTLFRNANEKTIHQEVVDLRQLVDDNPSQSRKADDLKTRIDGLFRLWNTIDIRTTRLDPVRERAYFTEEIKHIAGINVVLQQMNGEEDLLLKSRKAHASSFANMNKWFNIGGTVLVLFIVIALSMVIAAELKKRRRAEHSLQRNLEKLETMNEKTRLHNEVLNGVQQLVEACQSATDVDGFASAVLLSITRFLNLPAGVVYLVKENDDKKLSPVSYTGIPEQQARPITVQQLPVARDGARDHVAVVKDVPAGFWKTQTAIGSSTPGSIAYLFLENRGRLAGVIELGSFVPFTDKALDYFQNIANVVSVRLATALVQQNRNELMEELQEKQEILINQQEELRLANDELTHQTHILQASEEELRVQEEELKQINVELEEKNEALESAKEVLAFKASELEVSGKYKSEFLANMSHELRTPLNSVLILAGLLSDNKDNNLTERQVEYARIIHNSGSDLLKLINDILDLSKIEAGKIDLVIESFAPSGMLENMRQMFAVVAEEKGIVFKTQQAPDVPELMSSDRQRLEQILKNLLSNAMKFTPKNETVTLQIRTGEINQEGHPVPGLHIEVKDTGIGIGKEKQQLIFEAFKQADGSTNRKYGGTGLGLSISKELARILGGSITIQSEEHKGSTFTISIPLHYPEHQKPLLVTTHKEQPVPEVLQPLRPAADGNRRTILIIEDDANFASILQDFAEERNYKALHAADGKIGMEMAAAHIPDAIILDLQMPVMDGWEVLHRLKDDEQLKDIPVHIISAIDEIRMPKEGAVAYLKKPVSKESLEHTFQLIGSQMHDRNRHLLILPGDSFAGEFLERFVNSIPEGIDYRFADDIEACRKLAQEQDFDCVIADIGMDIDEGIRRIEALKNIPAFRKVSVILMINREISAADEIKLKKVSEAVVMKSEEAQRRLTDELELFLHRINDKPETVRFNNNNIHPLERNELKGKRVLIADDDMRNVFALVSMLEDQEMEVETASNGREAVDMLESGMAADLVLMDIMMPEMDGYEAMGYIRNKLQMKSLPIIAITAKAMADDRELCLAAGASDYISKPVDTQKLRSLLRVWLSQ</sequence>
<feature type="domain" description="Response regulatory" evidence="9">
    <location>
        <begin position="746"/>
        <end position="858"/>
    </location>
</feature>
<evidence type="ECO:0000256" key="3">
    <source>
        <dbReference type="ARBA" id="ARBA00022553"/>
    </source>
</evidence>
<feature type="coiled-coil region" evidence="6">
    <location>
        <begin position="387"/>
        <end position="470"/>
    </location>
</feature>
<keyword evidence="7" id="KW-0472">Membrane</keyword>
<dbReference type="PROSITE" id="PS50110">
    <property type="entry name" value="RESPONSE_REGULATORY"/>
    <property type="match status" value="2"/>
</dbReference>
<evidence type="ECO:0000256" key="1">
    <source>
        <dbReference type="ARBA" id="ARBA00000085"/>
    </source>
</evidence>
<dbReference type="OrthoDB" id="9811889at2"/>
<dbReference type="PANTHER" id="PTHR45339">
    <property type="entry name" value="HYBRID SIGNAL TRANSDUCTION HISTIDINE KINASE J"/>
    <property type="match status" value="1"/>
</dbReference>
<keyword evidence="6" id="KW-0175">Coiled coil</keyword>
<evidence type="ECO:0000256" key="6">
    <source>
        <dbReference type="SAM" id="Coils"/>
    </source>
</evidence>
<dbReference type="InterPro" id="IPR036890">
    <property type="entry name" value="HATPase_C_sf"/>
</dbReference>
<accession>A0A2P8CXP1</accession>
<comment type="catalytic activity">
    <reaction evidence="1">
        <text>ATP + protein L-histidine = ADP + protein N-phospho-L-histidine.</text>
        <dbReference type="EC" id="2.7.13.3"/>
    </reaction>
</comment>
<dbReference type="Gene3D" id="1.10.287.130">
    <property type="match status" value="1"/>
</dbReference>
<dbReference type="InterPro" id="IPR003594">
    <property type="entry name" value="HATPase_dom"/>
</dbReference>
<feature type="transmembrane region" description="Helical" evidence="7">
    <location>
        <begin position="182"/>
        <end position="204"/>
    </location>
</feature>
<dbReference type="PRINTS" id="PR00344">
    <property type="entry name" value="BCTRLSENSOR"/>
</dbReference>
<dbReference type="Pfam" id="PF00512">
    <property type="entry name" value="HisKA"/>
    <property type="match status" value="1"/>
</dbReference>